<keyword evidence="2" id="KW-1133">Transmembrane helix</keyword>
<accession>A0ABR2UIB9</accession>
<feature type="compositionally biased region" description="Basic and acidic residues" evidence="1">
    <location>
        <begin position="82"/>
        <end position="91"/>
    </location>
</feature>
<evidence type="ECO:0000313" key="4">
    <source>
        <dbReference type="Proteomes" id="UP001408356"/>
    </source>
</evidence>
<reference evidence="3 4" key="1">
    <citation type="journal article" date="2024" name="J. Plant Pathol.">
        <title>Sequence and assembly of the genome of Seiridium unicorne, isolate CBS 538.82, causal agent of cypress canker disease.</title>
        <authorList>
            <person name="Scali E."/>
            <person name="Rocca G.D."/>
            <person name="Danti R."/>
            <person name="Garbelotto M."/>
            <person name="Barberini S."/>
            <person name="Baroncelli R."/>
            <person name="Emiliani G."/>
        </authorList>
    </citation>
    <scope>NUCLEOTIDE SEQUENCE [LARGE SCALE GENOMIC DNA]</scope>
    <source>
        <strain evidence="3 4">BM-138-508</strain>
    </source>
</reference>
<proteinExistence type="predicted"/>
<keyword evidence="2" id="KW-0812">Transmembrane</keyword>
<feature type="transmembrane region" description="Helical" evidence="2">
    <location>
        <begin position="103"/>
        <end position="126"/>
    </location>
</feature>
<feature type="region of interest" description="Disordered" evidence="1">
    <location>
        <begin position="131"/>
        <end position="152"/>
    </location>
</feature>
<keyword evidence="2" id="KW-0472">Membrane</keyword>
<name>A0ABR2UIB9_9PEZI</name>
<keyword evidence="4" id="KW-1185">Reference proteome</keyword>
<feature type="region of interest" description="Disordered" evidence="1">
    <location>
        <begin position="1"/>
        <end position="31"/>
    </location>
</feature>
<evidence type="ECO:0000256" key="1">
    <source>
        <dbReference type="SAM" id="MobiDB-lite"/>
    </source>
</evidence>
<comment type="caution">
    <text evidence="3">The sequence shown here is derived from an EMBL/GenBank/DDBJ whole genome shotgun (WGS) entry which is preliminary data.</text>
</comment>
<evidence type="ECO:0000256" key="2">
    <source>
        <dbReference type="SAM" id="Phobius"/>
    </source>
</evidence>
<feature type="region of interest" description="Disordered" evidence="1">
    <location>
        <begin position="45"/>
        <end position="93"/>
    </location>
</feature>
<dbReference type="EMBL" id="JARVKF010000428">
    <property type="protein sequence ID" value="KAK9414377.1"/>
    <property type="molecule type" value="Genomic_DNA"/>
</dbReference>
<protein>
    <submittedName>
        <fullName evidence="3">Uncharacterized protein</fullName>
    </submittedName>
</protein>
<organism evidence="3 4">
    <name type="scientific">Seiridium unicorne</name>
    <dbReference type="NCBI Taxonomy" id="138068"/>
    <lineage>
        <taxon>Eukaryota</taxon>
        <taxon>Fungi</taxon>
        <taxon>Dikarya</taxon>
        <taxon>Ascomycota</taxon>
        <taxon>Pezizomycotina</taxon>
        <taxon>Sordariomycetes</taxon>
        <taxon>Xylariomycetidae</taxon>
        <taxon>Amphisphaeriales</taxon>
        <taxon>Sporocadaceae</taxon>
        <taxon>Seiridium</taxon>
    </lineage>
</organism>
<gene>
    <name evidence="3" type="ORF">SUNI508_11339</name>
</gene>
<evidence type="ECO:0000313" key="3">
    <source>
        <dbReference type="EMBL" id="KAK9414377.1"/>
    </source>
</evidence>
<sequence>MEPSHLGTDDQKYDDGPELAPQRTDPRVAPEVVVASDEQYYLQLDKRVMSDQPRSISPSGAVVDKQFGPKREAKSSGSPELDTSHTSKPAERGGFFRSRRNRWVVVGIIIMLVIAIGLGAGLGLGLRHQTQTSQNASDPTVPPSSSPTTTPDTCTDGIRYCGWSLIEAMALSATCAILTLQTCPIQTENMLGVYKAVDPSIYSDVCPEAPDPRIREIADLMTEWYNLFIDMRYIQAEKVVFPPHKHLKIDTTKPAAYGFTKDVVDLWQMLPYHIGNTQWNFGSDGGEFLMWGEFLDDLRGPDVNWWQTTVDPFYGIDDLSPRFEPGVRSEDGETRDWNDESGPYMRPWYAALTQVGNHGSVMVLDTRNYRMWFIEQLGGTSDPVLQGNDFARPETTNRNDLSQYPSRPAAEFLRDMISRFRSLEWIPGGMYDADENLGDDEEDRYTNYKELYKECGWPDKFNPILFDELRFQGGQKFDYHEPSPKPTDREKAYAPLQQLLNPMIQAREIVQQTIHLVDANYRLEHNMIADKWERQRLEGQILGTERTLQPMKSWDQDQAKLRIELAFRTSDLEALRTRTGRYAGPGWAGASDAEIRELYQQAAADSRIDTVRALLDDENADKRAEREYREAKQAAKETPQIIWDAMAEDYKVWENDDWKDRWSILGSGTTVVDLKTVVDEDLSWEELQRRIVYELEKNEDRSWRGQRLWRNDGGEVAMVLEHKEIEARV</sequence>
<dbReference type="Proteomes" id="UP001408356">
    <property type="component" value="Unassembled WGS sequence"/>
</dbReference>